<evidence type="ECO:0000256" key="1">
    <source>
        <dbReference type="SAM" id="MobiDB-lite"/>
    </source>
</evidence>
<evidence type="ECO:0000313" key="3">
    <source>
        <dbReference type="Proteomes" id="UP001190700"/>
    </source>
</evidence>
<reference evidence="2 3" key="1">
    <citation type="journal article" date="2015" name="Genome Biol. Evol.">
        <title>Comparative Genomics of a Bacterivorous Green Alga Reveals Evolutionary Causalities and Consequences of Phago-Mixotrophic Mode of Nutrition.</title>
        <authorList>
            <person name="Burns J.A."/>
            <person name="Paasch A."/>
            <person name="Narechania A."/>
            <person name="Kim E."/>
        </authorList>
    </citation>
    <scope>NUCLEOTIDE SEQUENCE [LARGE SCALE GENOMIC DNA]</scope>
    <source>
        <strain evidence="2 3">PLY_AMNH</strain>
    </source>
</reference>
<evidence type="ECO:0000313" key="2">
    <source>
        <dbReference type="EMBL" id="KAK3285481.1"/>
    </source>
</evidence>
<name>A0AAE0LHE4_9CHLO</name>
<dbReference type="AlphaFoldDB" id="A0AAE0LHE4"/>
<feature type="region of interest" description="Disordered" evidence="1">
    <location>
        <begin position="70"/>
        <end position="91"/>
    </location>
</feature>
<dbReference type="Proteomes" id="UP001190700">
    <property type="component" value="Unassembled WGS sequence"/>
</dbReference>
<organism evidence="2 3">
    <name type="scientific">Cymbomonas tetramitiformis</name>
    <dbReference type="NCBI Taxonomy" id="36881"/>
    <lineage>
        <taxon>Eukaryota</taxon>
        <taxon>Viridiplantae</taxon>
        <taxon>Chlorophyta</taxon>
        <taxon>Pyramimonadophyceae</taxon>
        <taxon>Pyramimonadales</taxon>
        <taxon>Pyramimonadaceae</taxon>
        <taxon>Cymbomonas</taxon>
    </lineage>
</organism>
<protein>
    <submittedName>
        <fullName evidence="2">Uncharacterized protein</fullName>
    </submittedName>
</protein>
<dbReference type="EMBL" id="LGRX02001798">
    <property type="protein sequence ID" value="KAK3285481.1"/>
    <property type="molecule type" value="Genomic_DNA"/>
</dbReference>
<gene>
    <name evidence="2" type="ORF">CYMTET_6913</name>
</gene>
<sequence>MLRLHKQAAQGLTEDDLSVRIQYHRGVYCKAGLLTPSSSTIYIICPAQHFHAQLPSDNRAASIEASSQLCGPSTAASPADQPLGETPKSDERKPQFVACKELQTLAEVSTAQHMDIEGYFYVLQIEIDLLASPVTKFDTNFESIVSIVNKNSDNYKLCPRHRSLSPPPCVRFGHCVVAALGFGIAGALVDADDFPVYDHF</sequence>
<accession>A0AAE0LHE4</accession>
<keyword evidence="3" id="KW-1185">Reference proteome</keyword>
<proteinExistence type="predicted"/>
<comment type="caution">
    <text evidence="2">The sequence shown here is derived from an EMBL/GenBank/DDBJ whole genome shotgun (WGS) entry which is preliminary data.</text>
</comment>